<dbReference type="Proteomes" id="UP000450012">
    <property type="component" value="Unassembled WGS sequence"/>
</dbReference>
<name>A0A7X4GTD0_9BURK</name>
<keyword evidence="2" id="KW-1185">Reference proteome</keyword>
<dbReference type="EMBL" id="WWCK01000006">
    <property type="protein sequence ID" value="MYM69328.1"/>
    <property type="molecule type" value="Genomic_DNA"/>
</dbReference>
<evidence type="ECO:0008006" key="3">
    <source>
        <dbReference type="Google" id="ProtNLM"/>
    </source>
</evidence>
<evidence type="ECO:0000313" key="2">
    <source>
        <dbReference type="Proteomes" id="UP000450012"/>
    </source>
</evidence>
<reference evidence="1 2" key="1">
    <citation type="submission" date="2019-12" db="EMBL/GenBank/DDBJ databases">
        <title>Novel species isolated from a subtropical stream in China.</title>
        <authorList>
            <person name="Lu H."/>
        </authorList>
    </citation>
    <scope>NUCLEOTIDE SEQUENCE [LARGE SCALE GENOMIC DNA]</scope>
    <source>
        <strain evidence="1 2">FT55W</strain>
    </source>
</reference>
<gene>
    <name evidence="1" type="ORF">GTP45_21160</name>
</gene>
<dbReference type="AlphaFoldDB" id="A0A7X4GTD0"/>
<protein>
    <recommendedName>
        <fullName evidence="3">Helix-turn-helix domain-containing protein</fullName>
    </recommendedName>
</protein>
<accession>A0A7X4GTD0</accession>
<organism evidence="1 2">
    <name type="scientific">Duganella rivi</name>
    <dbReference type="NCBI Taxonomy" id="2666083"/>
    <lineage>
        <taxon>Bacteria</taxon>
        <taxon>Pseudomonadati</taxon>
        <taxon>Pseudomonadota</taxon>
        <taxon>Betaproteobacteria</taxon>
        <taxon>Burkholderiales</taxon>
        <taxon>Oxalobacteraceae</taxon>
        <taxon>Telluria group</taxon>
        <taxon>Duganella</taxon>
    </lineage>
</organism>
<comment type="caution">
    <text evidence="1">The sequence shown here is derived from an EMBL/GenBank/DDBJ whole genome shotgun (WGS) entry which is preliminary data.</text>
</comment>
<dbReference type="RefSeq" id="WP_161015831.1">
    <property type="nucleotide sequence ID" value="NZ_WWCK01000006.1"/>
</dbReference>
<evidence type="ECO:0000313" key="1">
    <source>
        <dbReference type="EMBL" id="MYM69328.1"/>
    </source>
</evidence>
<sequence length="69" mass="7777">MSIPLIDDDVKLEQAAQFLNVSQPYLLQLLEQGAVDLNNLAAYKAERKKISQQALQQLVDQAQELDMGY</sequence>
<proteinExistence type="predicted"/>